<keyword evidence="2" id="KW-1185">Reference proteome</keyword>
<accession>A0A017HPX4</accession>
<organism evidence="1 2">
    <name type="scientific">Rubellimicrobium mesophilum DSM 19309</name>
    <dbReference type="NCBI Taxonomy" id="442562"/>
    <lineage>
        <taxon>Bacteria</taxon>
        <taxon>Pseudomonadati</taxon>
        <taxon>Pseudomonadota</taxon>
        <taxon>Alphaproteobacteria</taxon>
        <taxon>Rhodobacterales</taxon>
        <taxon>Roseobacteraceae</taxon>
        <taxon>Rubellimicrobium</taxon>
    </lineage>
</organism>
<gene>
    <name evidence="1" type="ORF">Rumeso_02601</name>
</gene>
<evidence type="ECO:0000313" key="2">
    <source>
        <dbReference type="Proteomes" id="UP000019666"/>
    </source>
</evidence>
<comment type="caution">
    <text evidence="1">The sequence shown here is derived from an EMBL/GenBank/DDBJ whole genome shotgun (WGS) entry which is preliminary data.</text>
</comment>
<name>A0A017HPX4_9RHOB</name>
<reference evidence="1 2" key="1">
    <citation type="submission" date="2013-02" db="EMBL/GenBank/DDBJ databases">
        <authorList>
            <person name="Fiebig A."/>
            <person name="Goeker M."/>
            <person name="Klenk H.-P.P."/>
        </authorList>
    </citation>
    <scope>NUCLEOTIDE SEQUENCE [LARGE SCALE GENOMIC DNA]</scope>
    <source>
        <strain evidence="1 2">DSM 19309</strain>
    </source>
</reference>
<evidence type="ECO:0000313" key="1">
    <source>
        <dbReference type="EMBL" id="EYD75819.1"/>
    </source>
</evidence>
<dbReference type="STRING" id="442562.Rumeso_02601"/>
<proteinExistence type="predicted"/>
<sequence length="93" mass="9816">MRGADAELDDLETALHVARRVGERLAVLAAQRLGQLVDVAVEQRDHLHHHPCPALRVHGGPLGLRGGGGPDRAVHLLDRGEGTRACTSPVAGL</sequence>
<dbReference type="AlphaFoldDB" id="A0A017HPX4"/>
<protein>
    <submittedName>
        <fullName evidence="1">Uncharacterized protein</fullName>
    </submittedName>
</protein>
<dbReference type="Proteomes" id="UP000019666">
    <property type="component" value="Unassembled WGS sequence"/>
</dbReference>
<dbReference type="EMBL" id="AOSK01000065">
    <property type="protein sequence ID" value="EYD75819.1"/>
    <property type="molecule type" value="Genomic_DNA"/>
</dbReference>
<dbReference type="HOGENOM" id="CLU_2397753_0_0_5"/>